<comment type="function">
    <text evidence="7">Component of the eukaryotic translation initiation factor 3 (eIF-3) complex, which is involved in protein synthesis of a specialized repertoire of mRNAs and, together with other initiation factors, stimulates binding of mRNA and methionyl-tRNAi to the 40S ribosome. The eIF-3 complex specifically targets and initiates translation of a subset of mRNAs involved in cell proliferation.</text>
</comment>
<dbReference type="AlphaFoldDB" id="A0AB34KBL3"/>
<dbReference type="GO" id="GO:0071541">
    <property type="term" value="C:eukaryotic translation initiation factor 3 complex, eIF3m"/>
    <property type="evidence" value="ECO:0007669"/>
    <property type="project" value="TreeGrafter"/>
</dbReference>
<dbReference type="PANTHER" id="PTHR19877">
    <property type="entry name" value="EUKARYOTIC TRANSLATION INITIATION FACTOR 3 SUBUNIT I"/>
    <property type="match status" value="1"/>
</dbReference>
<evidence type="ECO:0000256" key="5">
    <source>
        <dbReference type="ARBA" id="ARBA00022917"/>
    </source>
</evidence>
<feature type="repeat" description="WD" evidence="8">
    <location>
        <begin position="320"/>
        <end position="350"/>
    </location>
</feature>
<comment type="similarity">
    <text evidence="6">Belongs to the WD repeat STRAP family.</text>
</comment>
<dbReference type="InterPro" id="IPR015943">
    <property type="entry name" value="WD40/YVTN_repeat-like_dom_sf"/>
</dbReference>
<dbReference type="GO" id="GO:0033290">
    <property type="term" value="C:eukaryotic 48S preinitiation complex"/>
    <property type="evidence" value="ECO:0007669"/>
    <property type="project" value="UniProtKB-UniRule"/>
</dbReference>
<dbReference type="PROSITE" id="PS50082">
    <property type="entry name" value="WD_REPEATS_2"/>
    <property type="match status" value="3"/>
</dbReference>
<dbReference type="PROSITE" id="PS00678">
    <property type="entry name" value="WD_REPEATS_1"/>
    <property type="match status" value="1"/>
</dbReference>
<dbReference type="CDD" id="cd00200">
    <property type="entry name" value="WD40"/>
    <property type="match status" value="1"/>
</dbReference>
<evidence type="ECO:0000256" key="1">
    <source>
        <dbReference type="ARBA" id="ARBA00022490"/>
    </source>
</evidence>
<dbReference type="Proteomes" id="UP001515480">
    <property type="component" value="Unassembled WGS sequence"/>
</dbReference>
<dbReference type="Gene3D" id="2.130.10.10">
    <property type="entry name" value="YVTN repeat-like/Quinoprotein amine dehydrogenase"/>
    <property type="match status" value="1"/>
</dbReference>
<evidence type="ECO:0000256" key="3">
    <source>
        <dbReference type="ARBA" id="ARBA00022574"/>
    </source>
</evidence>
<evidence type="ECO:0000256" key="4">
    <source>
        <dbReference type="ARBA" id="ARBA00022737"/>
    </source>
</evidence>
<dbReference type="GO" id="GO:0001732">
    <property type="term" value="P:formation of cytoplasmic translation initiation complex"/>
    <property type="evidence" value="ECO:0007669"/>
    <property type="project" value="UniProtKB-UniRule"/>
</dbReference>
<evidence type="ECO:0000256" key="8">
    <source>
        <dbReference type="PROSITE-ProRule" id="PRU00221"/>
    </source>
</evidence>
<dbReference type="SMART" id="SM00320">
    <property type="entry name" value="WD40"/>
    <property type="match status" value="7"/>
</dbReference>
<dbReference type="InterPro" id="IPR001680">
    <property type="entry name" value="WD40_rpt"/>
</dbReference>
<comment type="caution">
    <text evidence="9">The sequence shown here is derived from an EMBL/GenBank/DDBJ whole genome shotgun (WGS) entry which is preliminary data.</text>
</comment>
<evidence type="ECO:0000256" key="2">
    <source>
        <dbReference type="ARBA" id="ARBA00022540"/>
    </source>
</evidence>
<feature type="repeat" description="WD" evidence="8">
    <location>
        <begin position="83"/>
        <end position="124"/>
    </location>
</feature>
<dbReference type="InterPro" id="IPR036322">
    <property type="entry name" value="WD40_repeat_dom_sf"/>
</dbReference>
<keyword evidence="1 7" id="KW-0963">Cytoplasm</keyword>
<keyword evidence="10" id="KW-1185">Reference proteome</keyword>
<keyword evidence="5 7" id="KW-0648">Protein biosynthesis</keyword>
<protein>
    <recommendedName>
        <fullName evidence="7">Eukaryotic translation initiation factor 3 subunit I</fullName>
        <shortName evidence="7">eIF3i</shortName>
    </recommendedName>
</protein>
<dbReference type="InterPro" id="IPR019775">
    <property type="entry name" value="WD40_repeat_CS"/>
</dbReference>
<proteinExistence type="inferred from homology"/>
<gene>
    <name evidence="9" type="ORF">AB1Y20_000857</name>
</gene>
<comment type="similarity">
    <text evidence="7">Belongs to the eIF-3 subunit I family.</text>
</comment>
<organism evidence="9 10">
    <name type="scientific">Prymnesium parvum</name>
    <name type="common">Toxic golden alga</name>
    <dbReference type="NCBI Taxonomy" id="97485"/>
    <lineage>
        <taxon>Eukaryota</taxon>
        <taxon>Haptista</taxon>
        <taxon>Haptophyta</taxon>
        <taxon>Prymnesiophyceae</taxon>
        <taxon>Prymnesiales</taxon>
        <taxon>Prymnesiaceae</taxon>
        <taxon>Prymnesium</taxon>
    </lineage>
</organism>
<accession>A0AB34KBL3</accession>
<dbReference type="GO" id="GO:0003743">
    <property type="term" value="F:translation initiation factor activity"/>
    <property type="evidence" value="ECO:0007669"/>
    <property type="project" value="UniProtKB-UniRule"/>
</dbReference>
<keyword evidence="3 8" id="KW-0853">WD repeat</keyword>
<dbReference type="GO" id="GO:0016282">
    <property type="term" value="C:eukaryotic 43S preinitiation complex"/>
    <property type="evidence" value="ECO:0007669"/>
    <property type="project" value="UniProtKB-UniRule"/>
</dbReference>
<evidence type="ECO:0000256" key="7">
    <source>
        <dbReference type="HAMAP-Rule" id="MF_03008"/>
    </source>
</evidence>
<sequence length="370" mass="41064">MGPISRILVTRCVLDGETRRNGWARASPGDATMGKIRPIMVKGHERPLTMVKYNREGDLLFTCAKDHTPCVFYSDNGERIGTYKGHCGTVWCIDINFSCDKLLTGSADNSVKLWEVQTGECLHTWKHTGSVRDVGFAMGDKEFLSVLDNIMGNVPTIFVWDLELHNLANHPDCPKTTILGHKSKIIRALWGPLNKHIYAAGDDAVIRLWDPKTEKLHLSSELVHGKRITDMQFSEDKCLLVTSCADHWVRLFDARTLQLLKAFNTERNINSAAISPRSDCPYVIAGGGQDAMAVTTTSSKQGKFEISFYDHCFGDELGSIGGHFGPVNTISFSPDGRSFASGGEDGYVRINHLDQAYFEAHKLKVEEAKA</sequence>
<dbReference type="InterPro" id="IPR027525">
    <property type="entry name" value="eIF3i"/>
</dbReference>
<keyword evidence="4" id="KW-0677">Repeat</keyword>
<keyword evidence="2 7" id="KW-0396">Initiation factor</keyword>
<dbReference type="Pfam" id="PF24805">
    <property type="entry name" value="EIF3I"/>
    <property type="match status" value="1"/>
</dbReference>
<comment type="subcellular location">
    <subcellularLocation>
        <location evidence="7">Cytoplasm</location>
    </subcellularLocation>
</comment>
<name>A0AB34KBL3_PRYPA</name>
<dbReference type="PANTHER" id="PTHR19877:SF1">
    <property type="entry name" value="EUKARYOTIC TRANSLATION INITIATION FACTOR 3 SUBUNIT I"/>
    <property type="match status" value="1"/>
</dbReference>
<evidence type="ECO:0000313" key="9">
    <source>
        <dbReference type="EMBL" id="KAL1529929.1"/>
    </source>
</evidence>
<dbReference type="SUPFAM" id="SSF50978">
    <property type="entry name" value="WD40 repeat-like"/>
    <property type="match status" value="1"/>
</dbReference>
<dbReference type="PROSITE" id="PS50294">
    <property type="entry name" value="WD_REPEATS_REGION"/>
    <property type="match status" value="3"/>
</dbReference>
<dbReference type="EMBL" id="JBGBPQ010000001">
    <property type="protein sequence ID" value="KAL1529929.1"/>
    <property type="molecule type" value="Genomic_DNA"/>
</dbReference>
<evidence type="ECO:0000256" key="6">
    <source>
        <dbReference type="ARBA" id="ARBA00038394"/>
    </source>
</evidence>
<dbReference type="HAMAP" id="MF_03008">
    <property type="entry name" value="eIF3i"/>
    <property type="match status" value="1"/>
</dbReference>
<feature type="repeat" description="WD" evidence="8">
    <location>
        <begin position="178"/>
        <end position="219"/>
    </location>
</feature>
<comment type="subunit">
    <text evidence="7">Component of the eukaryotic translation initiation factor 3 (eIF-3) complex.</text>
</comment>
<reference evidence="9 10" key="1">
    <citation type="journal article" date="2024" name="Science">
        <title>Giant polyketide synthase enzymes in the biosynthesis of giant marine polyether toxins.</title>
        <authorList>
            <person name="Fallon T.R."/>
            <person name="Shende V.V."/>
            <person name="Wierzbicki I.H."/>
            <person name="Pendleton A.L."/>
            <person name="Watervoot N.F."/>
            <person name="Auber R.P."/>
            <person name="Gonzalez D.J."/>
            <person name="Wisecaver J.H."/>
            <person name="Moore B.S."/>
        </authorList>
    </citation>
    <scope>NUCLEOTIDE SEQUENCE [LARGE SCALE GENOMIC DNA]</scope>
    <source>
        <strain evidence="9 10">12B1</strain>
    </source>
</reference>
<dbReference type="GO" id="GO:0003723">
    <property type="term" value="F:RNA binding"/>
    <property type="evidence" value="ECO:0007669"/>
    <property type="project" value="TreeGrafter"/>
</dbReference>
<evidence type="ECO:0000313" key="10">
    <source>
        <dbReference type="Proteomes" id="UP001515480"/>
    </source>
</evidence>